<evidence type="ECO:0000313" key="11">
    <source>
        <dbReference type="Proteomes" id="UP000694421"/>
    </source>
</evidence>
<feature type="disulfide bond" evidence="7">
    <location>
        <begin position="272"/>
        <end position="280"/>
    </location>
</feature>
<reference evidence="10" key="2">
    <citation type="submission" date="2025-09" db="UniProtKB">
        <authorList>
            <consortium name="Ensembl"/>
        </authorList>
    </citation>
    <scope>IDENTIFICATION</scope>
</reference>
<feature type="disulfide bond" evidence="7">
    <location>
        <begin position="102"/>
        <end position="117"/>
    </location>
</feature>
<feature type="disulfide bond" evidence="7">
    <location>
        <begin position="504"/>
        <end position="515"/>
    </location>
</feature>
<protein>
    <recommendedName>
        <fullName evidence="9">Albumin domain-containing protein</fullName>
    </recommendedName>
</protein>
<accession>A0A8D0E5Q5</accession>
<evidence type="ECO:0000256" key="5">
    <source>
        <dbReference type="ARBA" id="ARBA00023157"/>
    </source>
</evidence>
<evidence type="ECO:0000256" key="2">
    <source>
        <dbReference type="ARBA" id="ARBA00022525"/>
    </source>
</evidence>
<feature type="binding site" evidence="6">
    <location>
        <position position="276"/>
    </location>
    <ligand>
        <name>Ca(2+)</name>
        <dbReference type="ChEBI" id="CHEBI:29108"/>
        <label>1</label>
    </ligand>
</feature>
<feature type="disulfide bond" evidence="7">
    <location>
        <begin position="227"/>
        <end position="273"/>
    </location>
</feature>
<proteinExistence type="predicted"/>
<feature type="signal peptide" evidence="8">
    <location>
        <begin position="1"/>
        <end position="18"/>
    </location>
</feature>
<feature type="disulfide bond" evidence="7">
    <location>
        <begin position="586"/>
        <end position="595"/>
    </location>
</feature>
<dbReference type="AlphaFoldDB" id="A0A8D0E5Q5"/>
<dbReference type="PANTHER" id="PTHR11385:SF14">
    <property type="entry name" value="AFAMIN"/>
    <property type="match status" value="1"/>
</dbReference>
<feature type="disulfide bond" evidence="7">
    <location>
        <begin position="388"/>
        <end position="397"/>
    </location>
</feature>
<dbReference type="PRINTS" id="PR00803">
    <property type="entry name" value="AFETOPROTEIN"/>
</dbReference>
<feature type="binding site" evidence="6">
    <location>
        <position position="271"/>
    </location>
    <ligand>
        <name>Zn(2+)</name>
        <dbReference type="ChEBI" id="CHEBI:29105"/>
    </ligand>
</feature>
<feature type="disulfide bond" evidence="7">
    <location>
        <begin position="79"/>
        <end position="89"/>
    </location>
</feature>
<feature type="disulfide bond" evidence="7">
    <location>
        <begin position="292"/>
        <end position="306"/>
    </location>
</feature>
<keyword evidence="6" id="KW-0479">Metal-binding</keyword>
<dbReference type="GeneTree" id="ENSGT00390000000113"/>
<evidence type="ECO:0000256" key="3">
    <source>
        <dbReference type="ARBA" id="ARBA00022729"/>
    </source>
</evidence>
<dbReference type="InterPro" id="IPR014760">
    <property type="entry name" value="Serum_albumin_N"/>
</dbReference>
<evidence type="ECO:0000256" key="8">
    <source>
        <dbReference type="SAM" id="SignalP"/>
    </source>
</evidence>
<keyword evidence="2" id="KW-0964">Secreted</keyword>
<dbReference type="Ensembl" id="ENSSMRT00000030963.1">
    <property type="protein sequence ID" value="ENSSMRP00000026485.1"/>
    <property type="gene ID" value="ENSSMRG00000020471.1"/>
</dbReference>
<feature type="domain" description="Albumin" evidence="9">
    <location>
        <begin position="21"/>
        <end position="213"/>
    </location>
</feature>
<keyword evidence="6" id="KW-0106">Calcium</keyword>
<evidence type="ECO:0000256" key="7">
    <source>
        <dbReference type="PIRSR" id="PIRSR002520-2"/>
    </source>
</evidence>
<keyword evidence="6" id="KW-0862">Zinc</keyword>
<dbReference type="PIRSF" id="PIRSF002520">
    <property type="entry name" value="Serum_albumin_subgroup"/>
    <property type="match status" value="1"/>
</dbReference>
<sequence length="614" mass="70087">MKWVILISFIFLIYLTESKYLTRRYRDIGHHNTISHFSHLSPERIGIIIFVLYSQAAQKATFEELRRLTEDVVELTKKCAADGQSDPACNKPLSTALLDELCHEQAFAEKHGFTECCAKADPERNECVLSKKNATSTHFNTLEKQSAEEKCKAYQDDRHQLLGDFFYEFSTSLPFILPSTLLHAGYKYDNVLKTCCQEADKDACFQEKILPVKNYLLYYTGFQTNACFILKNFGERTLKALKVAQLSHKFPKAEFAVISELAEDTVHAHQECCKGDTLECLLDRGHVAEFICTHQDAVSSKVKSCCEKDILDREDCIANTEPDDKPESLSESIKDEFVTNKDVCQHYSHNKTLHLAKFLHEYGRRHQELSYRLILIVTKKYEHSLEECCQHEPAAECLEKGGEESNKLIAEAQEVIKYHCDFQEKKGDYVFQNELLVRFTKKAPQLIFEEVYEFTKNFVELSSKCCKLGEAKGLPCAENYGSIVLEAICQKREDHHLNKQICKCCTDSYASLWDCLTKLGADPEFVPAPYAPELCTYHTDLCSANEKEVGIKKQKLLYNLIKYRPTITKEQVAAVTVDFTSLVTQCCAAENQEECFATEGPKLVEKTQTAWGDN</sequence>
<organism evidence="10 11">
    <name type="scientific">Salvator merianae</name>
    <name type="common">Argentine black and white tegu</name>
    <name type="synonym">Tupinambis merianae</name>
    <dbReference type="NCBI Taxonomy" id="96440"/>
    <lineage>
        <taxon>Eukaryota</taxon>
        <taxon>Metazoa</taxon>
        <taxon>Chordata</taxon>
        <taxon>Craniata</taxon>
        <taxon>Vertebrata</taxon>
        <taxon>Euteleostomi</taxon>
        <taxon>Lepidosauria</taxon>
        <taxon>Squamata</taxon>
        <taxon>Bifurcata</taxon>
        <taxon>Unidentata</taxon>
        <taxon>Episquamata</taxon>
        <taxon>Laterata</taxon>
        <taxon>Teiioidea</taxon>
        <taxon>Teiidae</taxon>
        <taxon>Salvator</taxon>
    </lineage>
</organism>
<keyword evidence="11" id="KW-1185">Reference proteome</keyword>
<feature type="disulfide bond" evidence="7">
    <location>
        <begin position="151"/>
        <end position="196"/>
    </location>
</feature>
<comment type="subcellular location">
    <subcellularLocation>
        <location evidence="1">Secreted</location>
    </subcellularLocation>
</comment>
<dbReference type="GO" id="GO:0005737">
    <property type="term" value="C:cytoplasm"/>
    <property type="evidence" value="ECO:0007669"/>
    <property type="project" value="TreeGrafter"/>
</dbReference>
<dbReference type="InterPro" id="IPR021177">
    <property type="entry name" value="Serum_albumin/AFP/Afamin"/>
</dbReference>
<name>A0A8D0E5Q5_SALMN</name>
<feature type="disulfide bond" evidence="7">
    <location>
        <begin position="420"/>
        <end position="466"/>
    </location>
</feature>
<dbReference type="GO" id="GO:0072562">
    <property type="term" value="C:blood microparticle"/>
    <property type="evidence" value="ECO:0007669"/>
    <property type="project" value="TreeGrafter"/>
</dbReference>
<dbReference type="Pfam" id="PF00273">
    <property type="entry name" value="Serum_albumin"/>
    <property type="match status" value="3"/>
</dbReference>
<dbReference type="Gene3D" id="1.10.246.10">
    <property type="match status" value="6"/>
</dbReference>
<reference evidence="10" key="1">
    <citation type="submission" date="2025-08" db="UniProtKB">
        <authorList>
            <consortium name="Ensembl"/>
        </authorList>
    </citation>
    <scope>IDENTIFICATION</scope>
</reference>
<feature type="domain" description="Albumin" evidence="9">
    <location>
        <begin position="407"/>
        <end position="605"/>
    </location>
</feature>
<evidence type="ECO:0000256" key="1">
    <source>
        <dbReference type="ARBA" id="ARBA00004613"/>
    </source>
</evidence>
<dbReference type="InterPro" id="IPR020858">
    <property type="entry name" value="Serum_albumin-like"/>
</dbReference>
<dbReference type="SMART" id="SM00103">
    <property type="entry name" value="ALBUMIN"/>
    <property type="match status" value="3"/>
</dbReference>
<dbReference type="PRINTS" id="PR00802">
    <property type="entry name" value="SERUMALBUMIN"/>
</dbReference>
<dbReference type="InterPro" id="IPR000264">
    <property type="entry name" value="ALB/AFP/VDB"/>
</dbReference>
<feature type="disulfide bond" evidence="7">
    <location>
        <begin position="465"/>
        <end position="476"/>
    </location>
</feature>
<evidence type="ECO:0000313" key="10">
    <source>
        <dbReference type="Ensembl" id="ENSSMRP00000026485.1"/>
    </source>
</evidence>
<feature type="disulfide bond" evidence="7">
    <location>
        <begin position="344"/>
        <end position="389"/>
    </location>
</feature>
<dbReference type="Proteomes" id="UP000694421">
    <property type="component" value="Unplaced"/>
</dbReference>
<feature type="disulfide bond" evidence="7">
    <location>
        <begin position="195"/>
        <end position="204"/>
    </location>
</feature>
<feature type="disulfide bond" evidence="7">
    <location>
        <begin position="489"/>
        <end position="505"/>
    </location>
</feature>
<feature type="disulfide bond" evidence="7">
    <location>
        <begin position="542"/>
        <end position="587"/>
    </location>
</feature>
<keyword evidence="4" id="KW-0677">Repeat</keyword>
<evidence type="ECO:0000256" key="6">
    <source>
        <dbReference type="PIRSR" id="PIRSR002520-1"/>
    </source>
</evidence>
<dbReference type="SUPFAM" id="SSF48552">
    <property type="entry name" value="Serum albumin-like"/>
    <property type="match status" value="3"/>
</dbReference>
<keyword evidence="5 7" id="KW-1015">Disulfide bond</keyword>
<dbReference type="GO" id="GO:0046872">
    <property type="term" value="F:metal ion binding"/>
    <property type="evidence" value="ECO:0007669"/>
    <property type="project" value="UniProtKB-KW"/>
</dbReference>
<feature type="disulfide bond" evidence="7">
    <location>
        <begin position="305"/>
        <end position="316"/>
    </location>
</feature>
<feature type="disulfide bond" evidence="7">
    <location>
        <begin position="116"/>
        <end position="127"/>
    </location>
</feature>
<dbReference type="PROSITE" id="PS51438">
    <property type="entry name" value="ALBUMIN_2"/>
    <property type="match status" value="3"/>
</dbReference>
<dbReference type="OMA" id="YRDIGHH"/>
<dbReference type="InterPro" id="IPR020857">
    <property type="entry name" value="Serum_albumin_CS"/>
</dbReference>
<feature type="chain" id="PRO_5034962088" description="Albumin domain-containing protein" evidence="8">
    <location>
        <begin position="19"/>
        <end position="614"/>
    </location>
</feature>
<keyword evidence="3 8" id="KW-0732">Signal</keyword>
<feature type="domain" description="Albumin" evidence="9">
    <location>
        <begin position="214"/>
        <end position="406"/>
    </location>
</feature>
<feature type="binding site" evidence="6">
    <location>
        <position position="279"/>
    </location>
    <ligand>
        <name>Ca(2+)</name>
        <dbReference type="ChEBI" id="CHEBI:29108"/>
        <label>2</label>
    </ligand>
</feature>
<evidence type="ECO:0000256" key="4">
    <source>
        <dbReference type="ARBA" id="ARBA00022737"/>
    </source>
</evidence>
<dbReference type="PANTHER" id="PTHR11385">
    <property type="entry name" value="SERUM ALBUMIN-RELATED"/>
    <property type="match status" value="1"/>
</dbReference>
<dbReference type="PROSITE" id="PS00212">
    <property type="entry name" value="ALBUMIN_1"/>
    <property type="match status" value="1"/>
</dbReference>
<evidence type="ECO:0000259" key="9">
    <source>
        <dbReference type="PROSITE" id="PS51438"/>
    </source>
</evidence>